<evidence type="ECO:0000256" key="15">
    <source>
        <dbReference type="RuleBase" id="RU003750"/>
    </source>
</evidence>
<evidence type="ECO:0000256" key="10">
    <source>
        <dbReference type="ARBA" id="ARBA00023098"/>
    </source>
</evidence>
<evidence type="ECO:0000313" key="18">
    <source>
        <dbReference type="Proteomes" id="UP000067626"/>
    </source>
</evidence>
<keyword evidence="8 16" id="KW-0812">Transmembrane</keyword>
<dbReference type="RefSeq" id="WP_050433995.1">
    <property type="nucleotide sequence ID" value="NZ_CP012159.1"/>
</dbReference>
<dbReference type="InterPro" id="IPR043130">
    <property type="entry name" value="CDP-OH_PTrfase_TM_dom"/>
</dbReference>
<keyword evidence="10" id="KW-0443">Lipid metabolism</keyword>
<evidence type="ECO:0000256" key="11">
    <source>
        <dbReference type="ARBA" id="ARBA00023136"/>
    </source>
</evidence>
<keyword evidence="6" id="KW-0444">Lipid biosynthesis</keyword>
<dbReference type="InterPro" id="IPR000462">
    <property type="entry name" value="CDP-OH_P_trans"/>
</dbReference>
<reference evidence="17 18" key="1">
    <citation type="submission" date="2015-07" db="EMBL/GenBank/DDBJ databases">
        <title>Genome analysis of myxobacterium Chondromyces crocatus Cm c5 reveals a high potential for natural compound synthesis and the genetic basis for the loss of fruiting body formation.</title>
        <authorList>
            <person name="Zaburannyi N."/>
            <person name="Bunk B."/>
            <person name="Maier J."/>
            <person name="Overmann J."/>
            <person name="Mueller R."/>
        </authorList>
    </citation>
    <scope>NUCLEOTIDE SEQUENCE [LARGE SCALE GENOMIC DNA]</scope>
    <source>
        <strain evidence="17 18">Cm c5</strain>
    </source>
</reference>
<dbReference type="Pfam" id="PF01066">
    <property type="entry name" value="CDP-OH_P_transf"/>
    <property type="match status" value="1"/>
</dbReference>
<comment type="similarity">
    <text evidence="3 15">Belongs to the CDP-alcohol phosphatidyltransferase class-I family.</text>
</comment>
<comment type="catalytic activity">
    <reaction evidence="1">
        <text>a CDP-1,2-diacyl-sn-glycerol + L-serine = a 1,2-diacyl-sn-glycero-3-phospho-L-serine + CMP + H(+)</text>
        <dbReference type="Rhea" id="RHEA:16913"/>
        <dbReference type="ChEBI" id="CHEBI:15378"/>
        <dbReference type="ChEBI" id="CHEBI:33384"/>
        <dbReference type="ChEBI" id="CHEBI:57262"/>
        <dbReference type="ChEBI" id="CHEBI:58332"/>
        <dbReference type="ChEBI" id="CHEBI:60377"/>
        <dbReference type="EC" id="2.7.8.8"/>
    </reaction>
</comment>
<evidence type="ECO:0000256" key="1">
    <source>
        <dbReference type="ARBA" id="ARBA00000287"/>
    </source>
</evidence>
<evidence type="ECO:0000256" key="8">
    <source>
        <dbReference type="ARBA" id="ARBA00022692"/>
    </source>
</evidence>
<feature type="transmembrane region" description="Helical" evidence="16">
    <location>
        <begin position="230"/>
        <end position="249"/>
    </location>
</feature>
<feature type="transmembrane region" description="Helical" evidence="16">
    <location>
        <begin position="206"/>
        <end position="224"/>
    </location>
</feature>
<keyword evidence="12" id="KW-0594">Phospholipid biosynthesis</keyword>
<feature type="transmembrane region" description="Helical" evidence="16">
    <location>
        <begin position="45"/>
        <end position="61"/>
    </location>
</feature>
<dbReference type="GO" id="GO:0012505">
    <property type="term" value="C:endomembrane system"/>
    <property type="evidence" value="ECO:0007669"/>
    <property type="project" value="UniProtKB-SubCell"/>
</dbReference>
<feature type="transmembrane region" description="Helical" evidence="16">
    <location>
        <begin position="12"/>
        <end position="33"/>
    </location>
</feature>
<dbReference type="PANTHER" id="PTHR14269:SF61">
    <property type="entry name" value="CDP-DIACYLGLYCEROL--SERINE O-PHOSPHATIDYLTRANSFERASE"/>
    <property type="match status" value="1"/>
</dbReference>
<sequence>MVRKRRRLELRKTLFLLPNLITLSSIFCGFDSIRVSATATTENDFYRAALLIVFAMFFDTLDGRVARMTKTQSAFGLQIDSLADVVSFGVAPSILVYQWTLHRFDTVGLVVAFLFTALGAVRLARFNVLSMGESGKPTKPSKYIVGLPIPGAAGILVSIVVANHAAGGMIGNAEYAAAILGVTLLLSLLMVSTIRFRSFKDVKLNARTMAFVAFAIGSSAFISAQLKPAFVLVWLLGVYVMLGICESLWQLPGRLRGGVQADARSSAASLPPRDSVPPGTPPL</sequence>
<keyword evidence="18" id="KW-1185">Reference proteome</keyword>
<evidence type="ECO:0000313" key="17">
    <source>
        <dbReference type="EMBL" id="AKT42355.1"/>
    </source>
</evidence>
<evidence type="ECO:0000256" key="7">
    <source>
        <dbReference type="ARBA" id="ARBA00022679"/>
    </source>
</evidence>
<dbReference type="EC" id="2.7.8.8" evidence="4"/>
<dbReference type="PROSITE" id="PS00379">
    <property type="entry name" value="CDP_ALCOHOL_P_TRANSF"/>
    <property type="match status" value="1"/>
</dbReference>
<dbReference type="Proteomes" id="UP000067626">
    <property type="component" value="Chromosome"/>
</dbReference>
<keyword evidence="13" id="KW-1208">Phospholipid metabolism</keyword>
<dbReference type="GO" id="GO:0016020">
    <property type="term" value="C:membrane"/>
    <property type="evidence" value="ECO:0007669"/>
    <property type="project" value="InterPro"/>
</dbReference>
<dbReference type="KEGG" id="ccro:CMC5_065810"/>
<dbReference type="EMBL" id="CP012159">
    <property type="protein sequence ID" value="AKT42355.1"/>
    <property type="molecule type" value="Genomic_DNA"/>
</dbReference>
<dbReference type="InterPro" id="IPR048254">
    <property type="entry name" value="CDP_ALCOHOL_P_TRANSF_CS"/>
</dbReference>
<dbReference type="NCBIfam" id="TIGR00473">
    <property type="entry name" value="pssA"/>
    <property type="match status" value="1"/>
</dbReference>
<dbReference type="InterPro" id="IPR050324">
    <property type="entry name" value="CDP-alcohol_PTase-I"/>
</dbReference>
<evidence type="ECO:0000256" key="2">
    <source>
        <dbReference type="ARBA" id="ARBA00004127"/>
    </source>
</evidence>
<feature type="transmembrane region" description="Helical" evidence="16">
    <location>
        <begin position="106"/>
        <end position="124"/>
    </location>
</feature>
<proteinExistence type="inferred from homology"/>
<dbReference type="GO" id="GO:0008654">
    <property type="term" value="P:phospholipid biosynthetic process"/>
    <property type="evidence" value="ECO:0007669"/>
    <property type="project" value="UniProtKB-KW"/>
</dbReference>
<evidence type="ECO:0000256" key="9">
    <source>
        <dbReference type="ARBA" id="ARBA00022989"/>
    </source>
</evidence>
<dbReference type="Gene3D" id="1.20.120.1760">
    <property type="match status" value="1"/>
</dbReference>
<evidence type="ECO:0000256" key="16">
    <source>
        <dbReference type="SAM" id="Phobius"/>
    </source>
</evidence>
<feature type="transmembrane region" description="Helical" evidence="16">
    <location>
        <begin position="82"/>
        <end position="100"/>
    </location>
</feature>
<comment type="subcellular location">
    <subcellularLocation>
        <location evidence="2">Endomembrane system</location>
        <topology evidence="2">Multi-pass membrane protein</topology>
    </subcellularLocation>
</comment>
<protein>
    <recommendedName>
        <fullName evidence="5">CDP-diacylglycerol--serine O-phosphatidyltransferase</fullName>
        <ecNumber evidence="4">2.7.8.8</ecNumber>
    </recommendedName>
    <alternativeName>
        <fullName evidence="14">Phosphatidylserine synthase</fullName>
    </alternativeName>
</protein>
<dbReference type="GO" id="GO:0003882">
    <property type="term" value="F:CDP-diacylglycerol-serine O-phosphatidyltransferase activity"/>
    <property type="evidence" value="ECO:0007669"/>
    <property type="project" value="UniProtKB-EC"/>
</dbReference>
<dbReference type="PATRIC" id="fig|52.7.peg.7230"/>
<keyword evidence="11 16" id="KW-0472">Membrane</keyword>
<name>A0A0K1EN59_CHOCO</name>
<evidence type="ECO:0000256" key="13">
    <source>
        <dbReference type="ARBA" id="ARBA00023264"/>
    </source>
</evidence>
<feature type="transmembrane region" description="Helical" evidence="16">
    <location>
        <begin position="175"/>
        <end position="194"/>
    </location>
</feature>
<accession>A0A0K1EN59</accession>
<dbReference type="AlphaFoldDB" id="A0A0K1EN59"/>
<gene>
    <name evidence="17" type="primary">pssA</name>
    <name evidence="17" type="ORF">CMC5_065810</name>
</gene>
<evidence type="ECO:0000256" key="4">
    <source>
        <dbReference type="ARBA" id="ARBA00013174"/>
    </source>
</evidence>
<keyword evidence="9 16" id="KW-1133">Transmembrane helix</keyword>
<evidence type="ECO:0000256" key="14">
    <source>
        <dbReference type="ARBA" id="ARBA00032361"/>
    </source>
</evidence>
<dbReference type="STRING" id="52.CMC5_065810"/>
<evidence type="ECO:0000256" key="12">
    <source>
        <dbReference type="ARBA" id="ARBA00023209"/>
    </source>
</evidence>
<feature type="transmembrane region" description="Helical" evidence="16">
    <location>
        <begin position="144"/>
        <end position="163"/>
    </location>
</feature>
<dbReference type="InterPro" id="IPR004533">
    <property type="entry name" value="CDP-diaglyc--ser_O-PTrfase"/>
</dbReference>
<evidence type="ECO:0000256" key="5">
    <source>
        <dbReference type="ARBA" id="ARBA00017171"/>
    </source>
</evidence>
<evidence type="ECO:0000256" key="6">
    <source>
        <dbReference type="ARBA" id="ARBA00022516"/>
    </source>
</evidence>
<organism evidence="17 18">
    <name type="scientific">Chondromyces crocatus</name>
    <dbReference type="NCBI Taxonomy" id="52"/>
    <lineage>
        <taxon>Bacteria</taxon>
        <taxon>Pseudomonadati</taxon>
        <taxon>Myxococcota</taxon>
        <taxon>Polyangia</taxon>
        <taxon>Polyangiales</taxon>
        <taxon>Polyangiaceae</taxon>
        <taxon>Chondromyces</taxon>
    </lineage>
</organism>
<evidence type="ECO:0000256" key="3">
    <source>
        <dbReference type="ARBA" id="ARBA00010441"/>
    </source>
</evidence>
<dbReference type="PANTHER" id="PTHR14269">
    <property type="entry name" value="CDP-DIACYLGLYCEROL--GLYCEROL-3-PHOSPHATE 3-PHOSPHATIDYLTRANSFERASE-RELATED"/>
    <property type="match status" value="1"/>
</dbReference>
<dbReference type="OrthoDB" id="9777147at2"/>
<keyword evidence="7 15" id="KW-0808">Transferase</keyword>